<proteinExistence type="predicted"/>
<comment type="caution">
    <text evidence="1">The sequence shown here is derived from an EMBL/GenBank/DDBJ whole genome shotgun (WGS) entry which is preliminary data.</text>
</comment>
<accession>A0AAV4EUK4</accession>
<reference evidence="1 2" key="1">
    <citation type="journal article" date="2021" name="Elife">
        <title>Chloroplast acquisition without the gene transfer in kleptoplastic sea slugs, Plakobranchus ocellatus.</title>
        <authorList>
            <person name="Maeda T."/>
            <person name="Takahashi S."/>
            <person name="Yoshida T."/>
            <person name="Shimamura S."/>
            <person name="Takaki Y."/>
            <person name="Nagai Y."/>
            <person name="Toyoda A."/>
            <person name="Suzuki Y."/>
            <person name="Arimoto A."/>
            <person name="Ishii H."/>
            <person name="Satoh N."/>
            <person name="Nishiyama T."/>
            <person name="Hasebe M."/>
            <person name="Maruyama T."/>
            <person name="Minagawa J."/>
            <person name="Obokata J."/>
            <person name="Shigenobu S."/>
        </authorList>
    </citation>
    <scope>NUCLEOTIDE SEQUENCE [LARGE SCALE GENOMIC DNA]</scope>
</reference>
<protein>
    <submittedName>
        <fullName evidence="1">Uncharacterized protein</fullName>
    </submittedName>
</protein>
<name>A0AAV4EUK4_9GAST</name>
<dbReference type="AlphaFoldDB" id="A0AAV4EUK4"/>
<dbReference type="EMBL" id="BMAT01007444">
    <property type="protein sequence ID" value="GFR64459.1"/>
    <property type="molecule type" value="Genomic_DNA"/>
</dbReference>
<gene>
    <name evidence="1" type="ORF">ElyMa_003632400</name>
</gene>
<evidence type="ECO:0000313" key="2">
    <source>
        <dbReference type="Proteomes" id="UP000762676"/>
    </source>
</evidence>
<dbReference type="Proteomes" id="UP000762676">
    <property type="component" value="Unassembled WGS sequence"/>
</dbReference>
<sequence>MYDICSDKDNFSDINDIDDDDDGYDDGDVDNEVRLYRIECARKVKKHETCASFSFVEMRVRVIQNVEYRVLHASSCLVSKLERVEVFTYYSMQVRLHTSFQDFH</sequence>
<organism evidence="1 2">
    <name type="scientific">Elysia marginata</name>
    <dbReference type="NCBI Taxonomy" id="1093978"/>
    <lineage>
        <taxon>Eukaryota</taxon>
        <taxon>Metazoa</taxon>
        <taxon>Spiralia</taxon>
        <taxon>Lophotrochozoa</taxon>
        <taxon>Mollusca</taxon>
        <taxon>Gastropoda</taxon>
        <taxon>Heterobranchia</taxon>
        <taxon>Euthyneura</taxon>
        <taxon>Panpulmonata</taxon>
        <taxon>Sacoglossa</taxon>
        <taxon>Placobranchoidea</taxon>
        <taxon>Plakobranchidae</taxon>
        <taxon>Elysia</taxon>
    </lineage>
</organism>
<keyword evidence="2" id="KW-1185">Reference proteome</keyword>
<evidence type="ECO:0000313" key="1">
    <source>
        <dbReference type="EMBL" id="GFR64459.1"/>
    </source>
</evidence>